<dbReference type="InterPro" id="IPR022488">
    <property type="entry name" value="PPK2-related"/>
</dbReference>
<dbReference type="Gene3D" id="3.40.50.300">
    <property type="entry name" value="P-loop containing nucleotide triphosphate hydrolases"/>
    <property type="match status" value="1"/>
</dbReference>
<evidence type="ECO:0000313" key="6">
    <source>
        <dbReference type="EMBL" id="RDI75226.1"/>
    </source>
</evidence>
<dbReference type="EMBL" id="QQZY01000002">
    <property type="protein sequence ID" value="RDI75226.1"/>
    <property type="molecule type" value="Genomic_DNA"/>
</dbReference>
<dbReference type="SUPFAM" id="SSF52540">
    <property type="entry name" value="P-loop containing nucleoside triphosphate hydrolases"/>
    <property type="match status" value="1"/>
</dbReference>
<evidence type="ECO:0000259" key="5">
    <source>
        <dbReference type="Pfam" id="PF03976"/>
    </source>
</evidence>
<dbReference type="GO" id="GO:0008976">
    <property type="term" value="F:polyphosphate kinase activity"/>
    <property type="evidence" value="ECO:0007669"/>
    <property type="project" value="InterPro"/>
</dbReference>
<reference evidence="7" key="2">
    <citation type="journal article" date="2019" name="MicrobiologyOpen">
        <title>High-quality draft genome sequence of Gaiella occulta isolated from a 150 meter deep mineral water borehole and comparison with the genome sequences of other deep-branching lineages of the phylum Actinobacteria.</title>
        <authorList>
            <person name="Severino R."/>
            <person name="Froufe H.J.C."/>
            <person name="Barroso C."/>
            <person name="Albuquerque L."/>
            <person name="Lobo-da-Cunha A."/>
            <person name="da Costa M.S."/>
            <person name="Egas C."/>
        </authorList>
    </citation>
    <scope>NUCLEOTIDE SEQUENCE [LARGE SCALE GENOMIC DNA]</scope>
    <source>
        <strain evidence="7">F2-233</strain>
    </source>
</reference>
<feature type="domain" description="Polyphosphate kinase-2-related" evidence="5">
    <location>
        <begin position="28"/>
        <end position="251"/>
    </location>
</feature>
<dbReference type="GO" id="GO:0006797">
    <property type="term" value="P:polyphosphate metabolic process"/>
    <property type="evidence" value="ECO:0007669"/>
    <property type="project" value="InterPro"/>
</dbReference>
<proteinExistence type="predicted"/>
<dbReference type="InterPro" id="IPR016898">
    <property type="entry name" value="Polyphosphate_phosphotransfera"/>
</dbReference>
<keyword evidence="7" id="KW-1185">Reference proteome</keyword>
<feature type="region of interest" description="Disordered" evidence="4">
    <location>
        <begin position="1"/>
        <end position="21"/>
    </location>
</feature>
<organism evidence="6 7">
    <name type="scientific">Gaiella occulta</name>
    <dbReference type="NCBI Taxonomy" id="1002870"/>
    <lineage>
        <taxon>Bacteria</taxon>
        <taxon>Bacillati</taxon>
        <taxon>Actinomycetota</taxon>
        <taxon>Thermoleophilia</taxon>
        <taxon>Gaiellales</taxon>
        <taxon>Gaiellaceae</taxon>
        <taxon>Gaiella</taxon>
    </lineage>
</organism>
<dbReference type="RefSeq" id="WP_114795451.1">
    <property type="nucleotide sequence ID" value="NZ_QQZY01000002.1"/>
</dbReference>
<gene>
    <name evidence="6" type="ORF">Gocc_1024</name>
</gene>
<evidence type="ECO:0000256" key="2">
    <source>
        <dbReference type="ARBA" id="ARBA00022777"/>
    </source>
</evidence>
<dbReference type="Pfam" id="PF03976">
    <property type="entry name" value="PPK2"/>
    <property type="match status" value="1"/>
</dbReference>
<comment type="caution">
    <text evidence="6">The sequence shown here is derived from an EMBL/GenBank/DDBJ whole genome shotgun (WGS) entry which is preliminary data.</text>
</comment>
<feature type="compositionally biased region" description="Basic and acidic residues" evidence="4">
    <location>
        <begin position="9"/>
        <end position="21"/>
    </location>
</feature>
<dbReference type="AlphaFoldDB" id="A0A7M2YYP7"/>
<dbReference type="PIRSF" id="PIRSF028756">
    <property type="entry name" value="PPK2_prd"/>
    <property type="match status" value="1"/>
</dbReference>
<dbReference type="OrthoDB" id="9775224at2"/>
<dbReference type="PANTHER" id="PTHR34383">
    <property type="entry name" value="POLYPHOSPHATE:AMP PHOSPHOTRANSFERASE-RELATED"/>
    <property type="match status" value="1"/>
</dbReference>
<keyword evidence="3" id="KW-0175">Coiled coil</keyword>
<reference evidence="6 7" key="1">
    <citation type="submission" date="2018-07" db="EMBL/GenBank/DDBJ databases">
        <title>High-quality-draft genome sequence of Gaiella occulta.</title>
        <authorList>
            <person name="Severino R."/>
            <person name="Froufe H.J.C."/>
            <person name="Rainey F.A."/>
            <person name="Barroso C."/>
            <person name="Albuquerque L."/>
            <person name="Lobo-Da-Cunha A."/>
            <person name="Da Costa M.S."/>
            <person name="Egas C."/>
        </authorList>
    </citation>
    <scope>NUCLEOTIDE SEQUENCE [LARGE SCALE GENOMIC DNA]</scope>
    <source>
        <strain evidence="6 7">F2-233</strain>
    </source>
</reference>
<evidence type="ECO:0000256" key="4">
    <source>
        <dbReference type="SAM" id="MobiDB-lite"/>
    </source>
</evidence>
<keyword evidence="1 6" id="KW-0808">Transferase</keyword>
<evidence type="ECO:0000256" key="3">
    <source>
        <dbReference type="SAM" id="Coils"/>
    </source>
</evidence>
<dbReference type="InterPro" id="IPR022300">
    <property type="entry name" value="PPK2-rel_1"/>
</dbReference>
<dbReference type="Proteomes" id="UP000254134">
    <property type="component" value="Unassembled WGS sequence"/>
</dbReference>
<keyword evidence="2" id="KW-0418">Kinase</keyword>
<evidence type="ECO:0000313" key="7">
    <source>
        <dbReference type="Proteomes" id="UP000254134"/>
    </source>
</evidence>
<dbReference type="PANTHER" id="PTHR34383:SF3">
    <property type="entry name" value="POLYPHOSPHATE:AMP PHOSPHOTRANSFERASE"/>
    <property type="match status" value="1"/>
</dbReference>
<dbReference type="NCBIfam" id="TIGR03709">
    <property type="entry name" value="PPK2_rel_1"/>
    <property type="match status" value="1"/>
</dbReference>
<evidence type="ECO:0000256" key="1">
    <source>
        <dbReference type="ARBA" id="ARBA00022679"/>
    </source>
</evidence>
<name>A0A7M2YYP7_9ACTN</name>
<feature type="coiled-coil region" evidence="3">
    <location>
        <begin position="29"/>
        <end position="56"/>
    </location>
</feature>
<accession>A0A7M2YYP7</accession>
<dbReference type="InterPro" id="IPR027417">
    <property type="entry name" value="P-loop_NTPase"/>
</dbReference>
<protein>
    <submittedName>
        <fullName evidence="6">Polyphosphate:nucleotide phosphotransferase, PPK2 family</fullName>
    </submittedName>
</protein>
<sequence>MIQRMRIGPGEKPRIAARDPRDDLGLRDKARAHARLEELKARIEVLQQRLYAEARHSVLLVLQGLDASGKDGVVRSVFAGVNPQGCRVASFKAPTSTELAHDYLWRVHAVLPARGEIGIFNRSHYEDVVAVRMLELAPERVWRRRPGHIVAWERMLADEGTSIVKVFLNVSKDEQRRRLQERVDDPEKRWKFRRDDLAVRARFDEYLAAYEDVIEQTSSEHAPWHVVPADRNWVKATAVAGLLVDALERVDPKLPEPESGIEGLRIE</sequence>